<dbReference type="Pfam" id="PF03949">
    <property type="entry name" value="Malic_M"/>
    <property type="match status" value="1"/>
</dbReference>
<dbReference type="PATRIC" id="fig|1035195.3.peg.8"/>
<dbReference type="SMART" id="SM00919">
    <property type="entry name" value="Malic_M"/>
    <property type="match status" value="1"/>
</dbReference>
<dbReference type="GO" id="GO:0004470">
    <property type="term" value="F:malic enzyme activity"/>
    <property type="evidence" value="ECO:0007669"/>
    <property type="project" value="InterPro"/>
</dbReference>
<dbReference type="GO" id="GO:0051287">
    <property type="term" value="F:NAD binding"/>
    <property type="evidence" value="ECO:0007669"/>
    <property type="project" value="InterPro"/>
</dbReference>
<dbReference type="eggNOG" id="COG0281">
    <property type="taxonomic scope" value="Bacteria"/>
</dbReference>
<dbReference type="InterPro" id="IPR045213">
    <property type="entry name" value="Malic_NAD-bd_bact_type"/>
</dbReference>
<comment type="similarity">
    <text evidence="1 6">Belongs to the malic enzymes family.</text>
</comment>
<dbReference type="OrthoDB" id="9805787at2"/>
<feature type="binding site" evidence="4">
    <location>
        <position position="307"/>
    </location>
    <ligand>
        <name>(S)-malate</name>
        <dbReference type="ChEBI" id="CHEBI:15589"/>
    </ligand>
</feature>
<proteinExistence type="inferred from homology"/>
<gene>
    <name evidence="9" type="ORF">HMPREF9997_00007</name>
</gene>
<evidence type="ECO:0000313" key="9">
    <source>
        <dbReference type="EMBL" id="EKX92714.1"/>
    </source>
</evidence>
<dbReference type="Gene3D" id="3.40.50.10380">
    <property type="entry name" value="Malic enzyme, N-terminal domain"/>
    <property type="match status" value="1"/>
</dbReference>
<dbReference type="EMBL" id="AMEM01000001">
    <property type="protein sequence ID" value="EKX92714.1"/>
    <property type="molecule type" value="Genomic_DNA"/>
</dbReference>
<protein>
    <submittedName>
        <fullName evidence="9">NAD-dependent malic enzyme</fullName>
    </submittedName>
</protein>
<organism evidence="9 10">
    <name type="scientific">Corynebacterium durum F0235</name>
    <dbReference type="NCBI Taxonomy" id="1035195"/>
    <lineage>
        <taxon>Bacteria</taxon>
        <taxon>Bacillati</taxon>
        <taxon>Actinomycetota</taxon>
        <taxon>Actinomycetes</taxon>
        <taxon>Mycobacteriales</taxon>
        <taxon>Corynebacteriaceae</taxon>
        <taxon>Corynebacterium</taxon>
    </lineage>
</organism>
<evidence type="ECO:0000259" key="8">
    <source>
        <dbReference type="SMART" id="SM01274"/>
    </source>
</evidence>
<dbReference type="SUPFAM" id="SSF53223">
    <property type="entry name" value="Aminoacid dehydrogenase-like, N-terminal domain"/>
    <property type="match status" value="1"/>
</dbReference>
<dbReference type="Proteomes" id="UP000010445">
    <property type="component" value="Unassembled WGS sequence"/>
</dbReference>
<feature type="active site" description="Proton donor" evidence="3">
    <location>
        <position position="59"/>
    </location>
</feature>
<dbReference type="GO" id="GO:0016616">
    <property type="term" value="F:oxidoreductase activity, acting on the CH-OH group of donors, NAD or NADP as acceptor"/>
    <property type="evidence" value="ECO:0007669"/>
    <property type="project" value="InterPro"/>
</dbReference>
<dbReference type="GeneID" id="84896393"/>
<dbReference type="InterPro" id="IPR046346">
    <property type="entry name" value="Aminoacid_DH-like_N_sf"/>
</dbReference>
<dbReference type="PANTHER" id="PTHR43237:SF4">
    <property type="entry name" value="NADP-DEPENDENT MALIC ENZYME"/>
    <property type="match status" value="1"/>
</dbReference>
<evidence type="ECO:0000256" key="3">
    <source>
        <dbReference type="PIRSR" id="PIRSR000106-1"/>
    </source>
</evidence>
<dbReference type="RefSeq" id="WP_006061413.1">
    <property type="nucleotide sequence ID" value="NZ_KB290817.1"/>
</dbReference>
<dbReference type="Gene3D" id="3.40.50.720">
    <property type="entry name" value="NAD(P)-binding Rossmann-like Domain"/>
    <property type="match status" value="1"/>
</dbReference>
<feature type="active site" description="Proton acceptor" evidence="3">
    <location>
        <position position="114"/>
    </location>
</feature>
<feature type="binding site" evidence="5">
    <location>
        <position position="156"/>
    </location>
    <ligand>
        <name>a divalent metal cation</name>
        <dbReference type="ChEBI" id="CHEBI:60240"/>
    </ligand>
</feature>
<reference evidence="9 10" key="1">
    <citation type="submission" date="2012-05" db="EMBL/GenBank/DDBJ databases">
        <authorList>
            <person name="Weinstock G."/>
            <person name="Sodergren E."/>
            <person name="Lobos E.A."/>
            <person name="Fulton L."/>
            <person name="Fulton R."/>
            <person name="Courtney L."/>
            <person name="Fronick C."/>
            <person name="O'Laughlin M."/>
            <person name="Godfrey J."/>
            <person name="Wilson R.M."/>
            <person name="Miner T."/>
            <person name="Farmer C."/>
            <person name="Delehaunty K."/>
            <person name="Cordes M."/>
            <person name="Minx P."/>
            <person name="Tomlinson C."/>
            <person name="Chen J."/>
            <person name="Wollam A."/>
            <person name="Pepin K.H."/>
            <person name="Bhonagiri V."/>
            <person name="Zhang X."/>
            <person name="Suruliraj S."/>
            <person name="Warren W."/>
            <person name="Mitreva M."/>
            <person name="Mardis E.R."/>
            <person name="Wilson R.K."/>
        </authorList>
    </citation>
    <scope>NUCLEOTIDE SEQUENCE [LARGE SCALE GENOMIC DNA]</scope>
    <source>
        <strain evidence="9 10">F0235</strain>
    </source>
</reference>
<feature type="domain" description="Malic enzyme N-terminal" evidence="8">
    <location>
        <begin position="38"/>
        <end position="171"/>
    </location>
</feature>
<dbReference type="InterPro" id="IPR051674">
    <property type="entry name" value="Malate_Decarboxylase"/>
</dbReference>
<dbReference type="Pfam" id="PF00390">
    <property type="entry name" value="malic"/>
    <property type="match status" value="1"/>
</dbReference>
<feature type="binding site" evidence="5">
    <location>
        <position position="182"/>
    </location>
    <ligand>
        <name>a divalent metal cation</name>
        <dbReference type="ChEBI" id="CHEBI:60240"/>
    </ligand>
</feature>
<dbReference type="InterPro" id="IPR012302">
    <property type="entry name" value="Malic_NAD-bd"/>
</dbReference>
<dbReference type="InterPro" id="IPR001891">
    <property type="entry name" value="Malic_OxRdtase"/>
</dbReference>
<feature type="binding site" evidence="5">
    <location>
        <position position="157"/>
    </location>
    <ligand>
        <name>a divalent metal cation</name>
        <dbReference type="ChEBI" id="CHEBI:60240"/>
    </ligand>
</feature>
<dbReference type="PANTHER" id="PTHR43237">
    <property type="entry name" value="NADP-DEPENDENT MALIC ENZYME"/>
    <property type="match status" value="1"/>
</dbReference>
<keyword evidence="2" id="KW-0560">Oxidoreductase</keyword>
<dbReference type="CDD" id="cd05311">
    <property type="entry name" value="NAD_bind_2_malic_enz"/>
    <property type="match status" value="1"/>
</dbReference>
<name>L1MP34_9CORY</name>
<dbReference type="InterPro" id="IPR037062">
    <property type="entry name" value="Malic_N_dom_sf"/>
</dbReference>
<feature type="binding site" evidence="4">
    <location>
        <position position="336"/>
    </location>
    <ligand>
        <name>(S)-malate</name>
        <dbReference type="ChEBI" id="CHEBI:15589"/>
    </ligand>
</feature>
<keyword evidence="10" id="KW-1185">Reference proteome</keyword>
<accession>L1MP34</accession>
<dbReference type="SUPFAM" id="SSF51735">
    <property type="entry name" value="NAD(P)-binding Rossmann-fold domains"/>
    <property type="match status" value="1"/>
</dbReference>
<dbReference type="AlphaFoldDB" id="L1MP34"/>
<dbReference type="STRING" id="1035195.HMPREF9997_00007"/>
<keyword evidence="5 6" id="KW-0479">Metal-binding</keyword>
<evidence type="ECO:0000259" key="7">
    <source>
        <dbReference type="SMART" id="SM00919"/>
    </source>
</evidence>
<dbReference type="PRINTS" id="PR00072">
    <property type="entry name" value="MALOXRDTASE"/>
</dbReference>
<dbReference type="GO" id="GO:0046872">
    <property type="term" value="F:metal ion binding"/>
    <property type="evidence" value="ECO:0007669"/>
    <property type="project" value="UniProtKB-KW"/>
</dbReference>
<dbReference type="HOGENOM" id="CLU_034446_2_1_11"/>
<evidence type="ECO:0000313" key="10">
    <source>
        <dbReference type="Proteomes" id="UP000010445"/>
    </source>
</evidence>
<feature type="domain" description="Malic enzyme NAD-binding" evidence="7">
    <location>
        <begin position="183"/>
        <end position="403"/>
    </location>
</feature>
<evidence type="ECO:0000256" key="4">
    <source>
        <dbReference type="PIRSR" id="PIRSR000106-2"/>
    </source>
</evidence>
<dbReference type="InterPro" id="IPR012301">
    <property type="entry name" value="Malic_N_dom"/>
</dbReference>
<dbReference type="InterPro" id="IPR036291">
    <property type="entry name" value="NAD(P)-bd_dom_sf"/>
</dbReference>
<comment type="cofactor">
    <cofactor evidence="5">
        <name>Mg(2+)</name>
        <dbReference type="ChEBI" id="CHEBI:18420"/>
    </cofactor>
    <cofactor evidence="5">
        <name>Mn(2+)</name>
        <dbReference type="ChEBI" id="CHEBI:29035"/>
    </cofactor>
    <text evidence="5">Divalent metal cations. Prefers magnesium or manganese.</text>
</comment>
<evidence type="ECO:0000256" key="6">
    <source>
        <dbReference type="RuleBase" id="RU003427"/>
    </source>
</evidence>
<dbReference type="PIRSF" id="PIRSF000106">
    <property type="entry name" value="ME"/>
    <property type="match status" value="1"/>
</dbReference>
<dbReference type="SMART" id="SM01274">
    <property type="entry name" value="malic"/>
    <property type="match status" value="1"/>
</dbReference>
<evidence type="ECO:0000256" key="2">
    <source>
        <dbReference type="ARBA" id="ARBA00023002"/>
    </source>
</evidence>
<evidence type="ECO:0000256" key="5">
    <source>
        <dbReference type="PIRSR" id="PIRSR000106-3"/>
    </source>
</evidence>
<evidence type="ECO:0000256" key="1">
    <source>
        <dbReference type="ARBA" id="ARBA00008785"/>
    </source>
</evidence>
<sequence length="406" mass="42844">MSDSSSTDHISADVPGIHGTSHEFADLTDAEIFNAHQGGKIATTSRLNLETIRDLSIAYTPGVARVCEAIHEDPSLAHHYTWAGRNVAIITDGTAVLGLGDIGPQAALPVMEGKAQLFQRFVGLNGVPIVLDTTNVDEMFDTICRIAPSFGAINLEDISAPRCFELEKRLKNHLNIPVMHDDQHGTAMVATAALRNACTLLGRRLKNLRVVISGAGAAGVACAKMLIAAGVKDVVVLDSRGIIHPERTPLNSVKSELAEITNPRRIRGGISEALDGADTFIGLSRGHVGERELQRMAPDPILFSLANPDPEIRPELAYKYGAVVATGRSDMPNQINNVLAYPGVFHGALAAGAPKITSAMKLAASRAIADIVGDELDAEHIVPSPLDTRVAPAVSAAVQAAAVTGQ</sequence>
<comment type="caution">
    <text evidence="9">The sequence shown here is derived from an EMBL/GenBank/DDBJ whole genome shotgun (WGS) entry which is preliminary data.</text>
</comment>